<feature type="region of interest" description="Disordered" evidence="1">
    <location>
        <begin position="234"/>
        <end position="259"/>
    </location>
</feature>
<organism evidence="2 3">
    <name type="scientific">Lecanosticta acicola</name>
    <dbReference type="NCBI Taxonomy" id="111012"/>
    <lineage>
        <taxon>Eukaryota</taxon>
        <taxon>Fungi</taxon>
        <taxon>Dikarya</taxon>
        <taxon>Ascomycota</taxon>
        <taxon>Pezizomycotina</taxon>
        <taxon>Dothideomycetes</taxon>
        <taxon>Dothideomycetidae</taxon>
        <taxon>Mycosphaerellales</taxon>
        <taxon>Mycosphaerellaceae</taxon>
        <taxon>Lecanosticta</taxon>
    </lineage>
</organism>
<dbReference type="Proteomes" id="UP001296104">
    <property type="component" value="Unassembled WGS sequence"/>
</dbReference>
<dbReference type="AlphaFoldDB" id="A0AAI8Z0W0"/>
<sequence>MANTSSSPIPENWLTQLPSELLYNIFDYLFVRHQPDQLSYHLDRPPPCDHELDKLAATCRSLRNEINDWAIHFLLQHQDITRYKPPKQTVKKDKTFNALRGRGAQGLLSWTERHCIVCGKNTQCWATLVNGLKCCRPCDKIFWPNKITKTNACKEYDLKDFHLFPRLYAGTAQILALRAKFPRGIPTIRYGTRDSAGVVAKMLLREDVRWLAGLHHGDLDTHLENRRARLEERRRKMEENRKRKAAAEQTPAGKAKVGRGGSVISAAAGSTAGVPFFIDDDEDDQDYDGY</sequence>
<evidence type="ECO:0000313" key="3">
    <source>
        <dbReference type="Proteomes" id="UP001296104"/>
    </source>
</evidence>
<comment type="caution">
    <text evidence="2">The sequence shown here is derived from an EMBL/GenBank/DDBJ whole genome shotgun (WGS) entry which is preliminary data.</text>
</comment>
<proteinExistence type="predicted"/>
<protein>
    <submittedName>
        <fullName evidence="2">Uncharacterized protein</fullName>
    </submittedName>
</protein>
<dbReference type="EMBL" id="CAVMBE010000036">
    <property type="protein sequence ID" value="CAK4030371.1"/>
    <property type="molecule type" value="Genomic_DNA"/>
</dbReference>
<keyword evidence="3" id="KW-1185">Reference proteome</keyword>
<evidence type="ECO:0000256" key="1">
    <source>
        <dbReference type="SAM" id="MobiDB-lite"/>
    </source>
</evidence>
<evidence type="ECO:0000313" key="2">
    <source>
        <dbReference type="EMBL" id="CAK4030371.1"/>
    </source>
</evidence>
<gene>
    <name evidence="2" type="ORF">LECACI_7A005529</name>
</gene>
<accession>A0AAI8Z0W0</accession>
<name>A0AAI8Z0W0_9PEZI</name>
<reference evidence="2" key="1">
    <citation type="submission" date="2023-11" db="EMBL/GenBank/DDBJ databases">
        <authorList>
            <person name="Alioto T."/>
            <person name="Alioto T."/>
            <person name="Gomez Garrido J."/>
        </authorList>
    </citation>
    <scope>NUCLEOTIDE SEQUENCE</scope>
</reference>